<reference evidence="1" key="1">
    <citation type="submission" date="2024-01" db="EMBL/GenBank/DDBJ databases">
        <title>The first autotrophic representatives of the genus Thermodesulfovibrio.</title>
        <authorList>
            <person name="Maltseva A.I."/>
            <person name="Elcheninov A.G."/>
            <person name="Kublanov I.V."/>
            <person name="Lebedinsky A.V."/>
            <person name="Frolov E.N."/>
        </authorList>
    </citation>
    <scope>NUCLEOTIDE SEQUENCE</scope>
    <source>
        <strain evidence="1">3462-1</strain>
    </source>
</reference>
<organism evidence="1">
    <name type="scientific">Thermodesulfovibrio obliviosus</name>
    <dbReference type="NCBI Taxonomy" id="3118332"/>
    <lineage>
        <taxon>Bacteria</taxon>
        <taxon>Pseudomonadati</taxon>
        <taxon>Nitrospirota</taxon>
        <taxon>Thermodesulfovibrionia</taxon>
        <taxon>Thermodesulfovibrionales</taxon>
        <taxon>Thermodesulfovibrionaceae</taxon>
        <taxon>Thermodesulfovibrio</taxon>
    </lineage>
</organism>
<gene>
    <name evidence="1" type="ORF">V4D31_08760</name>
</gene>
<dbReference type="AlphaFoldDB" id="A0AAU8H4H9"/>
<protein>
    <submittedName>
        <fullName evidence="1">Uncharacterized protein</fullName>
    </submittedName>
</protein>
<dbReference type="KEGG" id="tob:V4D31_08760"/>
<evidence type="ECO:0000313" key="1">
    <source>
        <dbReference type="EMBL" id="XCH48419.1"/>
    </source>
</evidence>
<dbReference type="RefSeq" id="WP_353686061.1">
    <property type="nucleotide sequence ID" value="NZ_CP144374.1"/>
</dbReference>
<dbReference type="EMBL" id="CP144374">
    <property type="protein sequence ID" value="XCH48419.1"/>
    <property type="molecule type" value="Genomic_DNA"/>
</dbReference>
<proteinExistence type="predicted"/>
<name>A0AAU8H4H9_9BACT</name>
<sequence length="43" mass="4887">MKSGKIYHMGDSSIIEPSLLKNVYDINVKIIEVEGRKFVIAYS</sequence>
<accession>A0AAU8H4H9</accession>